<feature type="region of interest" description="Disordered" evidence="1">
    <location>
        <begin position="132"/>
        <end position="161"/>
    </location>
</feature>
<evidence type="ECO:0000256" key="1">
    <source>
        <dbReference type="SAM" id="MobiDB-lite"/>
    </source>
</evidence>
<name>A0A562N4G2_9RHOB</name>
<proteinExistence type="predicted"/>
<organism evidence="2 3">
    <name type="scientific">Paracoccus sulfuroxidans</name>
    <dbReference type="NCBI Taxonomy" id="384678"/>
    <lineage>
        <taxon>Bacteria</taxon>
        <taxon>Pseudomonadati</taxon>
        <taxon>Pseudomonadota</taxon>
        <taxon>Alphaproteobacteria</taxon>
        <taxon>Rhodobacterales</taxon>
        <taxon>Paracoccaceae</taxon>
        <taxon>Paracoccus</taxon>
    </lineage>
</organism>
<reference evidence="2 3" key="1">
    <citation type="journal article" date="2015" name="Stand. Genomic Sci.">
        <title>Genomic Encyclopedia of Bacterial and Archaeal Type Strains, Phase III: the genomes of soil and plant-associated and newly described type strains.</title>
        <authorList>
            <person name="Whitman W.B."/>
            <person name="Woyke T."/>
            <person name="Klenk H.P."/>
            <person name="Zhou Y."/>
            <person name="Lilburn T.G."/>
            <person name="Beck B.J."/>
            <person name="De Vos P."/>
            <person name="Vandamme P."/>
            <person name="Eisen J.A."/>
            <person name="Garrity G."/>
            <person name="Hugenholtz P."/>
            <person name="Kyrpides N.C."/>
        </authorList>
    </citation>
    <scope>NUCLEOTIDE SEQUENCE [LARGE SCALE GENOMIC DNA]</scope>
    <source>
        <strain evidence="2 3">CGMCC 1.5364</strain>
    </source>
</reference>
<dbReference type="Proteomes" id="UP000316225">
    <property type="component" value="Unassembled WGS sequence"/>
</dbReference>
<dbReference type="AlphaFoldDB" id="A0A562N4G2"/>
<sequence>MAELSLSQAAKQAGKSKSTIGRAIESGRLSARKNQDGTFSIDPSELFRAFPKGGPGTTISRTGGTIRNPTDGTLGTSANPDEIKALREELAKAVQQAAAAEAIAEERAETIADLRIRLDREGEERRKLTAILTDQTRQSEPDPAAPAVPPAPRSWWRRFLG</sequence>
<feature type="region of interest" description="Disordered" evidence="1">
    <location>
        <begin position="1"/>
        <end position="77"/>
    </location>
</feature>
<dbReference type="OrthoDB" id="7909028at2"/>
<feature type="compositionally biased region" description="Polar residues" evidence="1">
    <location>
        <begin position="1"/>
        <end position="19"/>
    </location>
</feature>
<feature type="compositionally biased region" description="Low complexity" evidence="1">
    <location>
        <begin position="57"/>
        <end position="67"/>
    </location>
</feature>
<feature type="compositionally biased region" description="Polar residues" evidence="1">
    <location>
        <begin position="68"/>
        <end position="77"/>
    </location>
</feature>
<protein>
    <submittedName>
        <fullName evidence="2">Uncharacterized protein</fullName>
    </submittedName>
</protein>
<evidence type="ECO:0000313" key="3">
    <source>
        <dbReference type="Proteomes" id="UP000316225"/>
    </source>
</evidence>
<evidence type="ECO:0000313" key="2">
    <source>
        <dbReference type="EMBL" id="TWI27016.1"/>
    </source>
</evidence>
<gene>
    <name evidence="2" type="ORF">IQ24_03995</name>
</gene>
<dbReference type="EMBL" id="VLKU01000022">
    <property type="protein sequence ID" value="TWI27016.1"/>
    <property type="molecule type" value="Genomic_DNA"/>
</dbReference>
<dbReference type="RefSeq" id="WP_145400132.1">
    <property type="nucleotide sequence ID" value="NZ_VLKU01000022.1"/>
</dbReference>
<accession>A0A562N4G2</accession>
<keyword evidence="3" id="KW-1185">Reference proteome</keyword>
<comment type="caution">
    <text evidence="2">The sequence shown here is derived from an EMBL/GenBank/DDBJ whole genome shotgun (WGS) entry which is preliminary data.</text>
</comment>
<feature type="compositionally biased region" description="Pro residues" evidence="1">
    <location>
        <begin position="143"/>
        <end position="152"/>
    </location>
</feature>